<evidence type="ECO:0000259" key="18">
    <source>
        <dbReference type="Pfam" id="PF01593"/>
    </source>
</evidence>
<evidence type="ECO:0000256" key="10">
    <source>
        <dbReference type="ARBA" id="ARBA00022827"/>
    </source>
</evidence>
<keyword evidence="14 17" id="KW-0627">Porphyrin biosynthesis</keyword>
<organism evidence="21 22">
    <name type="scientific">Daphnia galeata</name>
    <dbReference type="NCBI Taxonomy" id="27404"/>
    <lineage>
        <taxon>Eukaryota</taxon>
        <taxon>Metazoa</taxon>
        <taxon>Ecdysozoa</taxon>
        <taxon>Arthropoda</taxon>
        <taxon>Crustacea</taxon>
        <taxon>Branchiopoda</taxon>
        <taxon>Diplostraca</taxon>
        <taxon>Cladocera</taxon>
        <taxon>Anomopoda</taxon>
        <taxon>Daphniidae</taxon>
        <taxon>Daphnia</taxon>
    </lineage>
</organism>
<dbReference type="InterPro" id="IPR050464">
    <property type="entry name" value="Zeta_carotene_desat/Oxidored"/>
</dbReference>
<proteinExistence type="inferred from homology"/>
<keyword evidence="8 17" id="KW-0285">Flavoprotein</keyword>
<comment type="function">
    <text evidence="1 17">Catalyzes the 6-electron oxidation of protoporphyrinogen-IX to form protoporphyrin-IX.</text>
</comment>
<evidence type="ECO:0000256" key="13">
    <source>
        <dbReference type="ARBA" id="ARBA00023242"/>
    </source>
</evidence>
<evidence type="ECO:0000313" key="21">
    <source>
        <dbReference type="EMBL" id="CAH0108780.1"/>
    </source>
</evidence>
<dbReference type="Proteomes" id="UP000789390">
    <property type="component" value="Unassembled WGS sequence"/>
</dbReference>
<evidence type="ECO:0000256" key="4">
    <source>
        <dbReference type="ARBA" id="ARBA00005073"/>
    </source>
</evidence>
<feature type="domain" description="Amine oxidase" evidence="18">
    <location>
        <begin position="202"/>
        <end position="658"/>
    </location>
</feature>
<dbReference type="InterPro" id="IPR036224">
    <property type="entry name" value="GINS_bundle-like_dom_sf"/>
</dbReference>
<evidence type="ECO:0000256" key="12">
    <source>
        <dbReference type="ARBA" id="ARBA00023133"/>
    </source>
</evidence>
<dbReference type="EC" id="1.3.3.4" evidence="17"/>
<evidence type="ECO:0000256" key="7">
    <source>
        <dbReference type="ARBA" id="ARBA00022454"/>
    </source>
</evidence>
<evidence type="ECO:0000259" key="20">
    <source>
        <dbReference type="Pfam" id="PF24997"/>
    </source>
</evidence>
<dbReference type="GO" id="GO:0006260">
    <property type="term" value="P:DNA replication"/>
    <property type="evidence" value="ECO:0007669"/>
    <property type="project" value="UniProtKB-KW"/>
</dbReference>
<evidence type="ECO:0000256" key="16">
    <source>
        <dbReference type="ARBA" id="ARBA00047554"/>
    </source>
</evidence>
<comment type="similarity">
    <text evidence="5">Belongs to the GINS1/PSF1 family.</text>
</comment>
<dbReference type="InterPro" id="IPR056783">
    <property type="entry name" value="PSF1_C"/>
</dbReference>
<accession>A0A8J2RQJ5</accession>
<dbReference type="InterPro" id="IPR004572">
    <property type="entry name" value="Protoporphyrinogen_oxidase"/>
</dbReference>
<dbReference type="EMBL" id="CAKKLH010000287">
    <property type="protein sequence ID" value="CAH0108780.1"/>
    <property type="molecule type" value="Genomic_DNA"/>
</dbReference>
<evidence type="ECO:0000259" key="19">
    <source>
        <dbReference type="Pfam" id="PF05916"/>
    </source>
</evidence>
<evidence type="ECO:0000313" key="22">
    <source>
        <dbReference type="Proteomes" id="UP000789390"/>
    </source>
</evidence>
<dbReference type="Pfam" id="PF01593">
    <property type="entry name" value="Amino_oxidase"/>
    <property type="match status" value="1"/>
</dbReference>
<dbReference type="UniPathway" id="UPA00251">
    <property type="reaction ID" value="UER00324"/>
</dbReference>
<keyword evidence="7" id="KW-0158">Chromosome</keyword>
<dbReference type="SUPFAM" id="SSF51905">
    <property type="entry name" value="FAD/NAD(P)-binding domain"/>
    <property type="match status" value="1"/>
</dbReference>
<dbReference type="InterPro" id="IPR036188">
    <property type="entry name" value="FAD/NAD-bd_sf"/>
</dbReference>
<dbReference type="InterPro" id="IPR002937">
    <property type="entry name" value="Amino_oxidase"/>
</dbReference>
<keyword evidence="9" id="KW-0235">DNA replication</keyword>
<dbReference type="FunFam" id="1.20.58.1030:FF:000001">
    <property type="entry name" value="DNA replication complex GINS protein PSF1"/>
    <property type="match status" value="1"/>
</dbReference>
<evidence type="ECO:0000256" key="2">
    <source>
        <dbReference type="ARBA" id="ARBA00004123"/>
    </source>
</evidence>
<dbReference type="SUPFAM" id="SSF158573">
    <property type="entry name" value="GINS helical bundle-like"/>
    <property type="match status" value="1"/>
</dbReference>
<dbReference type="NCBIfam" id="TIGR00562">
    <property type="entry name" value="proto_IX_ox"/>
    <property type="match status" value="1"/>
</dbReference>
<dbReference type="Gene3D" id="1.20.58.1030">
    <property type="match status" value="1"/>
</dbReference>
<dbReference type="Pfam" id="PF24997">
    <property type="entry name" value="PSF1_C"/>
    <property type="match status" value="1"/>
</dbReference>
<dbReference type="SUPFAM" id="SSF54373">
    <property type="entry name" value="FAD-linked reductases, C-terminal domain"/>
    <property type="match status" value="1"/>
</dbReference>
<evidence type="ECO:0000256" key="9">
    <source>
        <dbReference type="ARBA" id="ARBA00022705"/>
    </source>
</evidence>
<keyword evidence="22" id="KW-1185">Reference proteome</keyword>
<dbReference type="GO" id="GO:0006782">
    <property type="term" value="P:protoporphyrinogen IX biosynthetic process"/>
    <property type="evidence" value="ECO:0007669"/>
    <property type="project" value="UniProtKB-UniRule"/>
</dbReference>
<evidence type="ECO:0000256" key="6">
    <source>
        <dbReference type="ARBA" id="ARBA00010551"/>
    </source>
</evidence>
<sequence>MFAQKGVELVQELERAKDFLPPFNEDGVRQVLEEMRALFEENQRDASSAVAGESEYITSVHIRHCALERNKRCLMAYLYNRLERIKEHRWHFGSVLPSEIKANICEPEAQFFMKYNKSLAAYMKSIGEGSYSLDLTQNLKPPKNLYIQVKCITEFGDFETEDGDIVVLKKNSLHLLPRVQCELLIAQGMASSGTVAVLGGGISGLAAAYKLTQIHPAPKRIVLFEAASRLGGWVHSSRNEDGVVYEHGPRTLRPVGESGMTILNLVQELGLQEQVMNVSFGHPSSRNRYIYVDSKLVRLPTEISSLFKTAPPFRKPLLAAGLRDLFTRKSSKEDESMFDFVSRRLGPDIAEFAIDPLVRGVCAGDSKEISVKFLLKSLKDAEQNYGRVTIGLIANALRKTPPSTSPISDLAKKAQMEKWPLWSLQGGLQSLPEALAEKAAIAGVELFVESPCTGLEFQKDGSFVVRCGEEELHSSRVISALPSFKLAGLVENAHPNLARMLNSIDYVTVGLVNLEYAGRKLSHDAFGFLVPSSQNSPLLGVVFDSCSFPQGDRTIVTAMMGGKWFKSLFGDNVTEDTLLKLALGQMESVLGIHDPPTRSQVHILRQCIPQYVVGHYNRVKEIRRYIDDNRLGLDLTGASLDGVSVNDCVHNAFKVVEQLATKFSV</sequence>
<dbReference type="GO" id="GO:0004729">
    <property type="term" value="F:oxygen-dependent protoporphyrinogen oxidase activity"/>
    <property type="evidence" value="ECO:0007669"/>
    <property type="project" value="UniProtKB-UniRule"/>
</dbReference>
<comment type="caution">
    <text evidence="21">The sequence shown here is derived from an EMBL/GenBank/DDBJ whole genome shotgun (WGS) entry which is preliminary data.</text>
</comment>
<comment type="subcellular location">
    <subcellularLocation>
        <location evidence="3">Chromosome</location>
    </subcellularLocation>
    <subcellularLocation>
        <location evidence="17">Mitochondrion inner membrane</location>
    </subcellularLocation>
    <subcellularLocation>
        <location evidence="2">Nucleus</location>
    </subcellularLocation>
</comment>
<dbReference type="PANTHER" id="PTHR42923:SF3">
    <property type="entry name" value="PROTOPORPHYRINOGEN OXIDASE"/>
    <property type="match status" value="1"/>
</dbReference>
<keyword evidence="13" id="KW-0539">Nucleus</keyword>
<comment type="pathway">
    <text evidence="4 17">Porphyrin-containing compound metabolism; protoporphyrin-IX biosynthesis; protoporphyrin-IX from protoporphyrinogen-IX: step 1/1.</text>
</comment>
<keyword evidence="11 17" id="KW-0560">Oxidoreductase</keyword>
<dbReference type="OrthoDB" id="419752at2759"/>
<feature type="domain" description="DNA replication complex GINS protein PSF1 C-terminal" evidence="20">
    <location>
        <begin position="143"/>
        <end position="190"/>
    </location>
</feature>
<evidence type="ECO:0000256" key="1">
    <source>
        <dbReference type="ARBA" id="ARBA00002600"/>
    </source>
</evidence>
<comment type="cofactor">
    <cofactor evidence="17">
        <name>FAD</name>
        <dbReference type="ChEBI" id="CHEBI:57692"/>
    </cofactor>
    <text evidence="17">Binds 1 FAD per subunit.</text>
</comment>
<evidence type="ECO:0000256" key="15">
    <source>
        <dbReference type="ARBA" id="ARBA00045258"/>
    </source>
</evidence>
<dbReference type="CDD" id="cd11710">
    <property type="entry name" value="GINS_A_psf1"/>
    <property type="match status" value="1"/>
</dbReference>
<feature type="domain" description="GINS subunit" evidence="19">
    <location>
        <begin position="36"/>
        <end position="126"/>
    </location>
</feature>
<dbReference type="InterPro" id="IPR021151">
    <property type="entry name" value="GINS_A"/>
</dbReference>
<evidence type="ECO:0000256" key="5">
    <source>
        <dbReference type="ARBA" id="ARBA00006677"/>
    </source>
</evidence>
<dbReference type="CDD" id="cd21696">
    <property type="entry name" value="GINS_B_Psf1"/>
    <property type="match status" value="1"/>
</dbReference>
<keyword evidence="10 17" id="KW-0274">FAD</keyword>
<dbReference type="InterPro" id="IPR005339">
    <property type="entry name" value="GINS_Psf1"/>
</dbReference>
<dbReference type="Pfam" id="PF05916">
    <property type="entry name" value="Sld5"/>
    <property type="match status" value="1"/>
</dbReference>
<evidence type="ECO:0000256" key="3">
    <source>
        <dbReference type="ARBA" id="ARBA00004286"/>
    </source>
</evidence>
<keyword evidence="12 17" id="KW-0350">Heme biosynthesis</keyword>
<evidence type="ECO:0000256" key="8">
    <source>
        <dbReference type="ARBA" id="ARBA00022630"/>
    </source>
</evidence>
<dbReference type="FunFam" id="3.50.50.60:FF:000193">
    <property type="entry name" value="Protoporphyrinogen oxidase"/>
    <property type="match status" value="1"/>
</dbReference>
<evidence type="ECO:0000256" key="14">
    <source>
        <dbReference type="ARBA" id="ARBA00023244"/>
    </source>
</evidence>
<evidence type="ECO:0000256" key="11">
    <source>
        <dbReference type="ARBA" id="ARBA00023002"/>
    </source>
</evidence>
<name>A0A8J2RQJ5_9CRUS</name>
<reference evidence="21" key="1">
    <citation type="submission" date="2021-11" db="EMBL/GenBank/DDBJ databases">
        <authorList>
            <person name="Schell T."/>
        </authorList>
    </citation>
    <scope>NUCLEOTIDE SEQUENCE</scope>
    <source>
        <strain evidence="21">M5</strain>
    </source>
</reference>
<comment type="function">
    <text evidence="15">Required for correct functioning of the GINS complex, a complex that plays an essential role in the initiation of DNA replication, and progression of DNA replication forks. GINS complex is a core component of CDC45-MCM-GINS (CMG) helicase, the molecular machine that unwinds template DNA during replication, and around which the replisome is built.</text>
</comment>
<comment type="similarity">
    <text evidence="6 17">Belongs to the protoporphyrinogen/coproporphyrinogen oxidase family. Protoporphyrinogen oxidase subfamily.</text>
</comment>
<dbReference type="GO" id="GO:0000811">
    <property type="term" value="C:GINS complex"/>
    <property type="evidence" value="ECO:0007669"/>
    <property type="project" value="InterPro"/>
</dbReference>
<evidence type="ECO:0000256" key="17">
    <source>
        <dbReference type="RuleBase" id="RU367069"/>
    </source>
</evidence>
<comment type="catalytic activity">
    <reaction evidence="16 17">
        <text>protoporphyrinogen IX + 3 O2 = protoporphyrin IX + 3 H2O2</text>
        <dbReference type="Rhea" id="RHEA:25576"/>
        <dbReference type="ChEBI" id="CHEBI:15379"/>
        <dbReference type="ChEBI" id="CHEBI:16240"/>
        <dbReference type="ChEBI" id="CHEBI:57306"/>
        <dbReference type="ChEBI" id="CHEBI:57307"/>
        <dbReference type="EC" id="1.3.3.4"/>
    </reaction>
</comment>
<dbReference type="PANTHER" id="PTHR42923">
    <property type="entry name" value="PROTOPORPHYRINOGEN OXIDASE"/>
    <property type="match status" value="1"/>
</dbReference>
<dbReference type="AlphaFoldDB" id="A0A8J2RQJ5"/>
<dbReference type="Gene3D" id="3.50.50.60">
    <property type="entry name" value="FAD/NAD(P)-binding domain"/>
    <property type="match status" value="1"/>
</dbReference>
<protein>
    <recommendedName>
        <fullName evidence="17">Protoporphyrinogen oxidase</fullName>
        <ecNumber evidence="17">1.3.3.4</ecNumber>
    </recommendedName>
</protein>
<dbReference type="GO" id="GO:0005743">
    <property type="term" value="C:mitochondrial inner membrane"/>
    <property type="evidence" value="ECO:0007669"/>
    <property type="project" value="UniProtKB-SubCell"/>
</dbReference>
<gene>
    <name evidence="21" type="ORF">DGAL_LOCUS12185</name>
</gene>